<evidence type="ECO:0000256" key="1">
    <source>
        <dbReference type="SAM" id="MobiDB-lite"/>
    </source>
</evidence>
<proteinExistence type="predicted"/>
<evidence type="ECO:0000313" key="3">
    <source>
        <dbReference type="Proteomes" id="UP000551501"/>
    </source>
</evidence>
<dbReference type="Proteomes" id="UP000551501">
    <property type="component" value="Unassembled WGS sequence"/>
</dbReference>
<keyword evidence="3" id="KW-1185">Reference proteome</keyword>
<organism evidence="2 3">
    <name type="scientific">Gordonia humi</name>
    <dbReference type="NCBI Taxonomy" id="686429"/>
    <lineage>
        <taxon>Bacteria</taxon>
        <taxon>Bacillati</taxon>
        <taxon>Actinomycetota</taxon>
        <taxon>Actinomycetes</taxon>
        <taxon>Mycobacteriales</taxon>
        <taxon>Gordoniaceae</taxon>
        <taxon>Gordonia</taxon>
    </lineage>
</organism>
<evidence type="ECO:0000313" key="2">
    <source>
        <dbReference type="EMBL" id="MBB4134735.1"/>
    </source>
</evidence>
<accession>A0A840EPJ4</accession>
<sequence>MIPAFVPLWDRKGRLVVAYDTTDYRALVINEDTAKVEDAAPPLYRHSPPPAPSTPMEATR</sequence>
<dbReference type="RefSeq" id="WP_183369864.1">
    <property type="nucleotide sequence ID" value="NZ_BAABHL010000083.1"/>
</dbReference>
<name>A0A840EPJ4_9ACTN</name>
<gene>
    <name evidence="2" type="ORF">BKA16_001287</name>
</gene>
<reference evidence="2 3" key="1">
    <citation type="submission" date="2020-08" db="EMBL/GenBank/DDBJ databases">
        <title>Sequencing the genomes of 1000 actinobacteria strains.</title>
        <authorList>
            <person name="Klenk H.-P."/>
        </authorList>
    </citation>
    <scope>NUCLEOTIDE SEQUENCE [LARGE SCALE GENOMIC DNA]</scope>
    <source>
        <strain evidence="2 3">DSM 45298</strain>
    </source>
</reference>
<comment type="caution">
    <text evidence="2">The sequence shown here is derived from an EMBL/GenBank/DDBJ whole genome shotgun (WGS) entry which is preliminary data.</text>
</comment>
<dbReference type="EMBL" id="JACIFP010000001">
    <property type="protein sequence ID" value="MBB4134735.1"/>
    <property type="molecule type" value="Genomic_DNA"/>
</dbReference>
<dbReference type="AlphaFoldDB" id="A0A840EPJ4"/>
<protein>
    <submittedName>
        <fullName evidence="2">Uncharacterized protein</fullName>
    </submittedName>
</protein>
<feature type="region of interest" description="Disordered" evidence="1">
    <location>
        <begin position="38"/>
        <end position="60"/>
    </location>
</feature>